<evidence type="ECO:0000313" key="1">
    <source>
        <dbReference type="EMBL" id="MEC5422055.1"/>
    </source>
</evidence>
<dbReference type="RefSeq" id="WP_327605629.1">
    <property type="nucleotide sequence ID" value="NZ_JARZFX010000001.1"/>
</dbReference>
<accession>A0ABU6KAW7</accession>
<name>A0ABU6KAW7_9BACI</name>
<evidence type="ECO:0000313" key="2">
    <source>
        <dbReference type="Proteomes" id="UP001335737"/>
    </source>
</evidence>
<evidence type="ECO:0008006" key="3">
    <source>
        <dbReference type="Google" id="ProtNLM"/>
    </source>
</evidence>
<dbReference type="Proteomes" id="UP001335737">
    <property type="component" value="Unassembled WGS sequence"/>
</dbReference>
<dbReference type="SUPFAM" id="SSF56112">
    <property type="entry name" value="Protein kinase-like (PK-like)"/>
    <property type="match status" value="1"/>
</dbReference>
<organism evidence="1 2">
    <name type="scientific">Virgibacillus tibetensis</name>
    <dbReference type="NCBI Taxonomy" id="3042313"/>
    <lineage>
        <taxon>Bacteria</taxon>
        <taxon>Bacillati</taxon>
        <taxon>Bacillota</taxon>
        <taxon>Bacilli</taxon>
        <taxon>Bacillales</taxon>
        <taxon>Bacillaceae</taxon>
        <taxon>Virgibacillus</taxon>
    </lineage>
</organism>
<keyword evidence="2" id="KW-1185">Reference proteome</keyword>
<dbReference type="EMBL" id="JARZFX010000001">
    <property type="protein sequence ID" value="MEC5422055.1"/>
    <property type="molecule type" value="Genomic_DNA"/>
</dbReference>
<comment type="caution">
    <text evidence="1">The sequence shown here is derived from an EMBL/GenBank/DDBJ whole genome shotgun (WGS) entry which is preliminary data.</text>
</comment>
<protein>
    <recommendedName>
        <fullName evidence="3">Aminoglycoside phosphotransferase domain-containing protein</fullName>
    </recommendedName>
</protein>
<sequence>MSSTDQRDEFKNRLSSFLFQEGELEVKKISVIKPYVCYLKTVENEALILKGHRIKENVEQQWEFLNALADSNCVGFTRYPNGRKFITRKNYHWTLAPYIKGEKLNYNFPQDRTKAVRALKSFHKYARNIVVSRPLSKDIFYIRWNKRLLSFKKTEYLFNENGFENLYKDIVQTTVVQLKLAMQFPWKRYEYEARRKGIWVHGDVASHNFIKNKSTYLIDFDLVHSTPQIHDYIQLGQRYLPYLEWSLDDLLSYDMVQDSEKQIWLQTIMIPSDVLREWLHYLADNRTITVFEYLSQLEESWEKRRIFLKNTKLMLKLS</sequence>
<proteinExistence type="predicted"/>
<gene>
    <name evidence="1" type="ORF">QGM71_00930</name>
</gene>
<reference evidence="1 2" key="1">
    <citation type="journal article" date="2024" name="Int. J. Syst. Evol. Microbiol.">
        <title>Virgibacillus tibetensis sp. nov., isolated from salt lake on the Tibetan Plateau of China.</title>
        <authorList>
            <person name="Phurbu D."/>
            <person name="Liu Z.-X."/>
            <person name="Wang R."/>
            <person name="Zheng Y.-Y."/>
            <person name="Liu H.-C."/>
            <person name="Zhou Y.-G."/>
            <person name="Yu Y.-J."/>
            <person name="Li A.-H."/>
        </authorList>
    </citation>
    <scope>NUCLEOTIDE SEQUENCE [LARGE SCALE GENOMIC DNA]</scope>
    <source>
        <strain evidence="1 2">C22-A2</strain>
    </source>
</reference>
<dbReference type="Gene3D" id="3.90.1200.10">
    <property type="match status" value="1"/>
</dbReference>
<dbReference type="InterPro" id="IPR011009">
    <property type="entry name" value="Kinase-like_dom_sf"/>
</dbReference>